<dbReference type="SUPFAM" id="SSF117892">
    <property type="entry name" value="Band 7/SPFH domain"/>
    <property type="match status" value="1"/>
</dbReference>
<dbReference type="EMBL" id="ATBP01000165">
    <property type="protein sequence ID" value="ETR72272.1"/>
    <property type="molecule type" value="Genomic_DNA"/>
</dbReference>
<evidence type="ECO:0000256" key="1">
    <source>
        <dbReference type="ARBA" id="ARBA00004167"/>
    </source>
</evidence>
<dbReference type="Proteomes" id="UP000189670">
    <property type="component" value="Unassembled WGS sequence"/>
</dbReference>
<dbReference type="CDD" id="cd03401">
    <property type="entry name" value="SPFH_prohibitin"/>
    <property type="match status" value="1"/>
</dbReference>
<dbReference type="InterPro" id="IPR001107">
    <property type="entry name" value="Band_7"/>
</dbReference>
<evidence type="ECO:0000313" key="7">
    <source>
        <dbReference type="Proteomes" id="UP000189670"/>
    </source>
</evidence>
<accession>A0A1V1PBI3</accession>
<keyword evidence="2" id="KW-0175">Coiled coil</keyword>
<sequence>MKLEKERMYMLALNAKIKQFFLKNRPVIIILLLFLGLLVAYLWNYIVIIIESGEGGVMYRLFSGGTVVNRVYGEGIHIICPWNRLHIYNSRVQEVSHEMNVLTKNGLKIDLEVSIRFYPEYNLLGVLHKNVGPDYVHTVIIPEIESVLRINIGKIDAEEIYTTKTSLIENALNKAIEQVAQQFIHIDDVIIKKMLLPEDIEKAIQYKIEQKHLADAHDYIIEKEKKEAERKQIEAEALAKYNQTLSTSINKNIILWKGIDAAKELSLSDNSKVVVVGGGNHGLPFYGSILLDPSEQEPATDISTASDKEPATNISTAQPLTLNGSDNE</sequence>
<name>A0A1V1PBI3_9BACT</name>
<evidence type="ECO:0000256" key="4">
    <source>
        <dbReference type="SAM" id="Phobius"/>
    </source>
</evidence>
<dbReference type="PANTHER" id="PTHR23222">
    <property type="entry name" value="PROHIBITIN"/>
    <property type="match status" value="1"/>
</dbReference>
<dbReference type="GO" id="GO:0016020">
    <property type="term" value="C:membrane"/>
    <property type="evidence" value="ECO:0007669"/>
    <property type="project" value="UniProtKB-SubCell"/>
</dbReference>
<comment type="subcellular location">
    <subcellularLocation>
        <location evidence="1">Membrane</location>
        <topology evidence="1">Single-pass membrane protein</topology>
    </subcellularLocation>
</comment>
<dbReference type="Gene3D" id="3.30.479.30">
    <property type="entry name" value="Band 7 domain"/>
    <property type="match status" value="1"/>
</dbReference>
<feature type="region of interest" description="Disordered" evidence="3">
    <location>
        <begin position="296"/>
        <end position="328"/>
    </location>
</feature>
<comment type="caution">
    <text evidence="6">The sequence shown here is derived from an EMBL/GenBank/DDBJ whole genome shotgun (WGS) entry which is preliminary data.</text>
</comment>
<proteinExistence type="predicted"/>
<dbReference type="PANTHER" id="PTHR23222:SF0">
    <property type="entry name" value="PROHIBITIN 1"/>
    <property type="match status" value="1"/>
</dbReference>
<feature type="compositionally biased region" description="Polar residues" evidence="3">
    <location>
        <begin position="312"/>
        <end position="328"/>
    </location>
</feature>
<feature type="coiled-coil region" evidence="2">
    <location>
        <begin position="216"/>
        <end position="243"/>
    </location>
</feature>
<keyword evidence="4" id="KW-0472">Membrane</keyword>
<dbReference type="Pfam" id="PF01145">
    <property type="entry name" value="Band_7"/>
    <property type="match status" value="1"/>
</dbReference>
<evidence type="ECO:0000259" key="5">
    <source>
        <dbReference type="SMART" id="SM00244"/>
    </source>
</evidence>
<keyword evidence="4" id="KW-0812">Transmembrane</keyword>
<protein>
    <submittedName>
        <fullName evidence="6">Band 7 protein</fullName>
    </submittedName>
</protein>
<feature type="domain" description="Band 7" evidence="5">
    <location>
        <begin position="45"/>
        <end position="208"/>
    </location>
</feature>
<gene>
    <name evidence="6" type="ORF">OMM_01844</name>
</gene>
<feature type="transmembrane region" description="Helical" evidence="4">
    <location>
        <begin position="27"/>
        <end position="50"/>
    </location>
</feature>
<evidence type="ECO:0000256" key="2">
    <source>
        <dbReference type="SAM" id="Coils"/>
    </source>
</evidence>
<organism evidence="6 7">
    <name type="scientific">Candidatus Magnetoglobus multicellularis str. Araruama</name>
    <dbReference type="NCBI Taxonomy" id="890399"/>
    <lineage>
        <taxon>Bacteria</taxon>
        <taxon>Pseudomonadati</taxon>
        <taxon>Thermodesulfobacteriota</taxon>
        <taxon>Desulfobacteria</taxon>
        <taxon>Desulfobacterales</taxon>
        <taxon>Desulfobacteraceae</taxon>
        <taxon>Candidatus Magnetoglobus</taxon>
    </lineage>
</organism>
<keyword evidence="4" id="KW-1133">Transmembrane helix</keyword>
<evidence type="ECO:0000256" key="3">
    <source>
        <dbReference type="SAM" id="MobiDB-lite"/>
    </source>
</evidence>
<dbReference type="InterPro" id="IPR036013">
    <property type="entry name" value="Band_7/SPFH_dom_sf"/>
</dbReference>
<evidence type="ECO:0000313" key="6">
    <source>
        <dbReference type="EMBL" id="ETR72272.1"/>
    </source>
</evidence>
<reference evidence="7" key="1">
    <citation type="submission" date="2012-11" db="EMBL/GenBank/DDBJ databases">
        <authorList>
            <person name="Lucero-Rivera Y.E."/>
            <person name="Tovar-Ramirez D."/>
        </authorList>
    </citation>
    <scope>NUCLEOTIDE SEQUENCE [LARGE SCALE GENOMIC DNA]</scope>
    <source>
        <strain evidence="7">Araruama</strain>
    </source>
</reference>
<dbReference type="InterPro" id="IPR000163">
    <property type="entry name" value="Prohibitin"/>
</dbReference>
<dbReference type="SMART" id="SM00244">
    <property type="entry name" value="PHB"/>
    <property type="match status" value="1"/>
</dbReference>
<dbReference type="AlphaFoldDB" id="A0A1V1PBI3"/>